<dbReference type="PRINTS" id="PR00080">
    <property type="entry name" value="SDRFAMILY"/>
</dbReference>
<dbReference type="Gene3D" id="3.40.50.720">
    <property type="entry name" value="NAD(P)-binding Rossmann-like Domain"/>
    <property type="match status" value="1"/>
</dbReference>
<dbReference type="GO" id="GO:0006654">
    <property type="term" value="P:phosphatidic acid biosynthetic process"/>
    <property type="evidence" value="ECO:0007669"/>
    <property type="project" value="TreeGrafter"/>
</dbReference>
<evidence type="ECO:0000313" key="6">
    <source>
        <dbReference type="EMBL" id="CRG89434.1"/>
    </source>
</evidence>
<dbReference type="PRINTS" id="PR00081">
    <property type="entry name" value="GDHRDH"/>
</dbReference>
<dbReference type="SUPFAM" id="SSF51735">
    <property type="entry name" value="NAD(P)-binding Rossmann-fold domains"/>
    <property type="match status" value="1"/>
</dbReference>
<dbReference type="PANTHER" id="PTHR44169:SF15">
    <property type="entry name" value="CHAIN DEHYDROGENASE_REDUCTASE (AYR1), PUTATIVE (AFU_ORTHOLOGUE AFUA_4G04530)-RELATED"/>
    <property type="match status" value="1"/>
</dbReference>
<keyword evidence="2" id="KW-0521">NADP</keyword>
<dbReference type="PANTHER" id="PTHR44169">
    <property type="entry name" value="NADPH-DEPENDENT 1-ACYLDIHYDROXYACETONE PHOSPHATE REDUCTASE"/>
    <property type="match status" value="1"/>
</dbReference>
<feature type="compositionally biased region" description="Acidic residues" evidence="4">
    <location>
        <begin position="600"/>
        <end position="629"/>
    </location>
</feature>
<protein>
    <recommendedName>
        <fullName evidence="5">F-box domain-containing protein</fullName>
    </recommendedName>
</protein>
<dbReference type="GO" id="GO:0005811">
    <property type="term" value="C:lipid droplet"/>
    <property type="evidence" value="ECO:0007669"/>
    <property type="project" value="TreeGrafter"/>
</dbReference>
<organism evidence="6 7">
    <name type="scientific">Talaromyces islandicus</name>
    <name type="common">Penicillium islandicum</name>
    <dbReference type="NCBI Taxonomy" id="28573"/>
    <lineage>
        <taxon>Eukaryota</taxon>
        <taxon>Fungi</taxon>
        <taxon>Dikarya</taxon>
        <taxon>Ascomycota</taxon>
        <taxon>Pezizomycotina</taxon>
        <taxon>Eurotiomycetes</taxon>
        <taxon>Eurotiomycetidae</taxon>
        <taxon>Eurotiales</taxon>
        <taxon>Trichocomaceae</taxon>
        <taxon>Talaromyces</taxon>
        <taxon>Talaromyces sect. Islandici</taxon>
    </lineage>
</organism>
<dbReference type="InterPro" id="IPR002347">
    <property type="entry name" value="SDR_fam"/>
</dbReference>
<keyword evidence="7" id="KW-1185">Reference proteome</keyword>
<gene>
    <name evidence="6" type="ORF">PISL3812_06470</name>
</gene>
<evidence type="ECO:0000256" key="3">
    <source>
        <dbReference type="ARBA" id="ARBA00023002"/>
    </source>
</evidence>
<dbReference type="InterPro" id="IPR001810">
    <property type="entry name" value="F-box_dom"/>
</dbReference>
<evidence type="ECO:0000256" key="2">
    <source>
        <dbReference type="ARBA" id="ARBA00022857"/>
    </source>
</evidence>
<dbReference type="Pfam" id="PF00106">
    <property type="entry name" value="adh_short"/>
    <property type="match status" value="1"/>
</dbReference>
<name>A0A0U1M1P2_TALIS</name>
<dbReference type="InterPro" id="IPR036291">
    <property type="entry name" value="NAD(P)-bd_dom_sf"/>
</dbReference>
<evidence type="ECO:0000256" key="1">
    <source>
        <dbReference type="ARBA" id="ARBA00006484"/>
    </source>
</evidence>
<evidence type="ECO:0000313" key="7">
    <source>
        <dbReference type="Proteomes" id="UP000054383"/>
    </source>
</evidence>
<dbReference type="GO" id="GO:0000140">
    <property type="term" value="F:acylglycerone-phosphate reductase (NADP+) activity"/>
    <property type="evidence" value="ECO:0007669"/>
    <property type="project" value="TreeGrafter"/>
</dbReference>
<evidence type="ECO:0000259" key="5">
    <source>
        <dbReference type="PROSITE" id="PS50181"/>
    </source>
</evidence>
<feature type="domain" description="F-box" evidence="5">
    <location>
        <begin position="302"/>
        <end position="356"/>
    </location>
</feature>
<dbReference type="Pfam" id="PF12937">
    <property type="entry name" value="F-box-like"/>
    <property type="match status" value="1"/>
</dbReference>
<proteinExistence type="inferred from homology"/>
<sequence length="680" mass="77158">MAQETSFALITGCSSGIGKELAIAFAAKGVTVLATARRTESLKELTSQHHNIEAFALDLDDLTTIDSLKEAVEKRTDGRLDYLVNNAGTHYAATCMDLEISEVSKLFQVNVFAVMRLCQIFVPLLRRSPRARIVQIGSVTRAVPVVWQGVYNASKAALSQFSKTMRLELEPFGIEVVEVVAGFVRSNLLHHGLVAPSESLYLPIKSTVEDAKLKGNENGMPAEEFAKSVVDQVTRRRTSMEIWQGKLAWPLRILTSYFPLWIVPTVFTMNPYKFGAVHQTHLGSLNEKHLAVVKLARGGQEKAFILRLPTEVLFEIFKYIRKVGSVSGGKYTVMKRLALVCRRFNDIVLLLFYHDVIVSVRGQSNVSLKKLHAVLRDKPWIREYCRILDLSLAYEGPVTKDTISMVDTLFSYLTNLRTLKIACGPKQFPHDTVEMIQIATQHMYQIETLIFNHHCYTSFSQEILKHVSFPSLRPLEIEGLWRRKARFRHTSIPEPKMHRTGTFTSLIVHSYEENPEELKQLIQWPASLVHFQLFKFCNQNYMDLPILGQWLSIHKKTLKTMQIGCLSKESRGILFDLSKFAKLEALLLSWDQLRKWRPQDEDEDADEGAAEYEDEDGDEDEMEDEGFEEFGFSEEDADSLLGPNLRIFAVAFSAIPRTLYAGSTLEKQKSTGLESSPKPQ</sequence>
<keyword evidence="3" id="KW-0560">Oxidoreductase</keyword>
<evidence type="ECO:0000256" key="4">
    <source>
        <dbReference type="SAM" id="MobiDB-lite"/>
    </source>
</evidence>
<dbReference type="PROSITE" id="PS50181">
    <property type="entry name" value="FBOX"/>
    <property type="match status" value="1"/>
</dbReference>
<dbReference type="GO" id="GO:0005783">
    <property type="term" value="C:endoplasmic reticulum"/>
    <property type="evidence" value="ECO:0007669"/>
    <property type="project" value="TreeGrafter"/>
</dbReference>
<dbReference type="OrthoDB" id="2102561at2759"/>
<dbReference type="EMBL" id="CVMT01000006">
    <property type="protein sequence ID" value="CRG89434.1"/>
    <property type="molecule type" value="Genomic_DNA"/>
</dbReference>
<accession>A0A0U1M1P2</accession>
<dbReference type="PROSITE" id="PS00061">
    <property type="entry name" value="ADH_SHORT"/>
    <property type="match status" value="1"/>
</dbReference>
<dbReference type="STRING" id="28573.A0A0U1M1P2"/>
<dbReference type="AlphaFoldDB" id="A0A0U1M1P2"/>
<dbReference type="Proteomes" id="UP000054383">
    <property type="component" value="Unassembled WGS sequence"/>
</dbReference>
<feature type="region of interest" description="Disordered" evidence="4">
    <location>
        <begin position="598"/>
        <end position="629"/>
    </location>
</feature>
<dbReference type="GO" id="GO:0019433">
    <property type="term" value="P:triglyceride catabolic process"/>
    <property type="evidence" value="ECO:0007669"/>
    <property type="project" value="TreeGrafter"/>
</dbReference>
<dbReference type="InterPro" id="IPR020904">
    <property type="entry name" value="Sc_DH/Rdtase_CS"/>
</dbReference>
<dbReference type="CDD" id="cd05374">
    <property type="entry name" value="17beta-HSD-like_SDR_c"/>
    <property type="match status" value="1"/>
</dbReference>
<dbReference type="SUPFAM" id="SSF52047">
    <property type="entry name" value="RNI-like"/>
    <property type="match status" value="1"/>
</dbReference>
<reference evidence="6 7" key="1">
    <citation type="submission" date="2015-04" db="EMBL/GenBank/DDBJ databases">
        <authorList>
            <person name="Syromyatnikov M.Y."/>
            <person name="Popov V.N."/>
        </authorList>
    </citation>
    <scope>NUCLEOTIDE SEQUENCE [LARGE SCALE GENOMIC DNA]</scope>
    <source>
        <strain evidence="6">WF-38-12</strain>
    </source>
</reference>
<comment type="similarity">
    <text evidence="1">Belongs to the short-chain dehydrogenases/reductases (SDR) family.</text>
</comment>
<dbReference type="GO" id="GO:0004806">
    <property type="term" value="F:triacylglycerol lipase activity"/>
    <property type="evidence" value="ECO:0007669"/>
    <property type="project" value="TreeGrafter"/>
</dbReference>